<dbReference type="Pfam" id="PF00893">
    <property type="entry name" value="Multi_Drug_Res"/>
    <property type="match status" value="1"/>
</dbReference>
<keyword evidence="2" id="KW-0813">Transport</keyword>
<dbReference type="InterPro" id="IPR045324">
    <property type="entry name" value="Small_multidrug_res"/>
</dbReference>
<dbReference type="EMBL" id="CBLY010000004">
    <property type="protein sequence ID" value="CDG33311.1"/>
    <property type="molecule type" value="Genomic_DNA"/>
</dbReference>
<dbReference type="OrthoDB" id="9808638at2"/>
<comment type="caution">
    <text evidence="10">The sequence shown here is derived from an EMBL/GenBank/DDBJ whole genome shotgun (WGS) entry which is preliminary data.</text>
</comment>
<comment type="subcellular location">
    <subcellularLocation>
        <location evidence="1 8">Cell membrane</location>
        <topology evidence="1 8">Multi-pass membrane protein</topology>
    </subcellularLocation>
</comment>
<dbReference type="Gene3D" id="1.10.3730.20">
    <property type="match status" value="1"/>
</dbReference>
<dbReference type="GO" id="GO:1990961">
    <property type="term" value="P:xenobiotic detoxification by transmembrane export across the plasma membrane"/>
    <property type="evidence" value="ECO:0007669"/>
    <property type="project" value="UniProtKB-ARBA"/>
</dbReference>
<evidence type="ECO:0000313" key="12">
    <source>
        <dbReference type="Proteomes" id="UP000027590"/>
    </source>
</evidence>
<dbReference type="PANTHER" id="PTHR30561:SF1">
    <property type="entry name" value="MULTIDRUG TRANSPORTER EMRE"/>
    <property type="match status" value="1"/>
</dbReference>
<feature type="transmembrane region" description="Helical" evidence="9">
    <location>
        <begin position="36"/>
        <end position="54"/>
    </location>
</feature>
<proteinExistence type="inferred from homology"/>
<dbReference type="GO" id="GO:0015220">
    <property type="term" value="F:choline transmembrane transporter activity"/>
    <property type="evidence" value="ECO:0007669"/>
    <property type="project" value="TreeGrafter"/>
</dbReference>
<dbReference type="GO" id="GO:0015297">
    <property type="term" value="F:antiporter activity"/>
    <property type="evidence" value="ECO:0007669"/>
    <property type="project" value="TreeGrafter"/>
</dbReference>
<organism evidence="10 12">
    <name type="scientific">Parasaccharibacter apium</name>
    <dbReference type="NCBI Taxonomy" id="1510841"/>
    <lineage>
        <taxon>Bacteria</taxon>
        <taxon>Pseudomonadati</taxon>
        <taxon>Pseudomonadota</taxon>
        <taxon>Alphaproteobacteria</taxon>
        <taxon>Acetobacterales</taxon>
        <taxon>Acetobacteraceae</taxon>
        <taxon>Parasaccharibacter</taxon>
    </lineage>
</organism>
<evidence type="ECO:0000313" key="11">
    <source>
        <dbReference type="EMBL" id="POS65056.1"/>
    </source>
</evidence>
<protein>
    <submittedName>
        <fullName evidence="10">Ethidium bromide-methyl viologen resistance protein EmrE</fullName>
    </submittedName>
    <submittedName>
        <fullName evidence="11">QacE family quaternary ammonium compound efflux SMR transporter</fullName>
    </submittedName>
</protein>
<feature type="transmembrane region" description="Helical" evidence="9">
    <location>
        <begin position="88"/>
        <end position="110"/>
    </location>
</feature>
<evidence type="ECO:0000256" key="1">
    <source>
        <dbReference type="ARBA" id="ARBA00004651"/>
    </source>
</evidence>
<evidence type="ECO:0000313" key="10">
    <source>
        <dbReference type="EMBL" id="CDG33311.1"/>
    </source>
</evidence>
<dbReference type="EMBL" id="LMYI01000001">
    <property type="protein sequence ID" value="POS65056.1"/>
    <property type="molecule type" value="Genomic_DNA"/>
</dbReference>
<evidence type="ECO:0000256" key="9">
    <source>
        <dbReference type="SAM" id="Phobius"/>
    </source>
</evidence>
<evidence type="ECO:0000256" key="4">
    <source>
        <dbReference type="ARBA" id="ARBA00022692"/>
    </source>
</evidence>
<keyword evidence="3" id="KW-1003">Cell membrane</keyword>
<keyword evidence="5 9" id="KW-1133">Transmembrane helix</keyword>
<keyword evidence="6 9" id="KW-0472">Membrane</keyword>
<dbReference type="FunFam" id="1.10.3730.20:FF:000001">
    <property type="entry name" value="Quaternary ammonium compound resistance transporter SugE"/>
    <property type="match status" value="1"/>
</dbReference>
<dbReference type="InterPro" id="IPR037185">
    <property type="entry name" value="EmrE-like"/>
</dbReference>
<reference evidence="10 12" key="2">
    <citation type="journal article" date="2014" name="PLoS ONE">
        <title>Evolution of mitochondria reconstructed from the energy metabolism of living bacteria.</title>
        <authorList>
            <person name="Degli Esposti M."/>
            <person name="Chouaia B."/>
            <person name="Comandatore F."/>
            <person name="Crotti E."/>
            <person name="Sassera D."/>
            <person name="Lievens P.M."/>
            <person name="Daffonchio D."/>
            <person name="Bandi C."/>
        </authorList>
    </citation>
    <scope>NUCLEOTIDE SEQUENCE [LARGE SCALE GENOMIC DNA]</scope>
    <source>
        <strain evidence="10">AM168</strain>
        <strain evidence="12">AM169</strain>
    </source>
</reference>
<reference evidence="11 13" key="3">
    <citation type="submission" date="2018-02" db="EMBL/GenBank/DDBJ databases">
        <title>Draft genome sequences of four Parasaccharibacter apium strains isolated from honey bees.</title>
        <authorList>
            <person name="Corby-Harris V.L."/>
            <person name="Anderson K.E."/>
        </authorList>
    </citation>
    <scope>NUCLEOTIDE SEQUENCE [LARGE SCALE GENOMIC DNA]</scope>
    <source>
        <strain evidence="11 13">B8</strain>
    </source>
</reference>
<dbReference type="GO" id="GO:0005886">
    <property type="term" value="C:plasma membrane"/>
    <property type="evidence" value="ECO:0007669"/>
    <property type="project" value="UniProtKB-SubCell"/>
</dbReference>
<dbReference type="Proteomes" id="UP000027590">
    <property type="component" value="Unassembled WGS sequence"/>
</dbReference>
<reference evidence="10 12" key="1">
    <citation type="journal article" date="2014" name="Genome Biol. Evol.">
        <title>Acetic acid bacteria genomes reveal functional traits for adaptation to life in insect guts.</title>
        <authorList>
            <person name="Chouaia B."/>
            <person name="Gaiarsa S."/>
            <person name="Crotti E."/>
            <person name="Comandatore F."/>
            <person name="Degli Esposti M."/>
            <person name="Ricci I."/>
            <person name="Alma A."/>
            <person name="Favia G."/>
            <person name="Bandi C."/>
            <person name="Daffonchio D."/>
        </authorList>
    </citation>
    <scope>NUCLEOTIDE SEQUENCE [LARGE SCALE GENOMIC DNA]</scope>
    <source>
        <strain evidence="10">AM168</strain>
        <strain evidence="12">AM169</strain>
    </source>
</reference>
<dbReference type="RefSeq" id="WP_043558985.1">
    <property type="nucleotide sequence ID" value="NZ_CBLY010000004.1"/>
</dbReference>
<evidence type="ECO:0000256" key="2">
    <source>
        <dbReference type="ARBA" id="ARBA00022448"/>
    </source>
</evidence>
<gene>
    <name evidence="11" type="ORF">ASQ42_00010</name>
    <name evidence="10" type="ORF">SACS_0573</name>
</gene>
<keyword evidence="4 8" id="KW-0812">Transmembrane</keyword>
<dbReference type="InterPro" id="IPR000390">
    <property type="entry name" value="Small_drug/metabolite_transptr"/>
</dbReference>
<comment type="similarity">
    <text evidence="7 8">Belongs to the drug/metabolite transporter (DMT) superfamily. Small multidrug resistance (SMR) (TC 2.A.7.1) family.</text>
</comment>
<evidence type="ECO:0000256" key="7">
    <source>
        <dbReference type="ARBA" id="ARBA00038032"/>
    </source>
</evidence>
<dbReference type="PANTHER" id="PTHR30561">
    <property type="entry name" value="SMR FAMILY PROTON-DEPENDENT DRUG EFFLUX TRANSPORTER SUGE"/>
    <property type="match status" value="1"/>
</dbReference>
<evidence type="ECO:0000313" key="13">
    <source>
        <dbReference type="Proteomes" id="UP000237218"/>
    </source>
</evidence>
<dbReference type="AlphaFoldDB" id="A0A7U7G540"/>
<dbReference type="Proteomes" id="UP000237218">
    <property type="component" value="Unassembled WGS sequence"/>
</dbReference>
<accession>A0A7U7G540</accession>
<dbReference type="SUPFAM" id="SSF103481">
    <property type="entry name" value="Multidrug resistance efflux transporter EmrE"/>
    <property type="match status" value="1"/>
</dbReference>
<dbReference type="GO" id="GO:0015199">
    <property type="term" value="F:amino-acid betaine transmembrane transporter activity"/>
    <property type="evidence" value="ECO:0007669"/>
    <property type="project" value="TreeGrafter"/>
</dbReference>
<keyword evidence="13" id="KW-1185">Reference proteome</keyword>
<evidence type="ECO:0000256" key="6">
    <source>
        <dbReference type="ARBA" id="ARBA00023136"/>
    </source>
</evidence>
<dbReference type="GO" id="GO:0031460">
    <property type="term" value="P:glycine betaine transport"/>
    <property type="evidence" value="ECO:0007669"/>
    <property type="project" value="TreeGrafter"/>
</dbReference>
<sequence length="112" mass="11870">MTPFLAWLFLFGAILLEVLATSLLNISNGFRRPLPTIGSLLLYGAAFFCLAQALKCVPLGIAYAVWCGVGIVCIVLIGVTIFRQPLSLTAYLGVGLIMLGTLLACLSGGVRH</sequence>
<name>A0A7U7G540_9PROT</name>
<evidence type="ECO:0000256" key="3">
    <source>
        <dbReference type="ARBA" id="ARBA00022475"/>
    </source>
</evidence>
<evidence type="ECO:0000256" key="5">
    <source>
        <dbReference type="ARBA" id="ARBA00022989"/>
    </source>
</evidence>
<feature type="transmembrane region" description="Helical" evidence="9">
    <location>
        <begin position="61"/>
        <end position="82"/>
    </location>
</feature>
<evidence type="ECO:0000256" key="8">
    <source>
        <dbReference type="RuleBase" id="RU003942"/>
    </source>
</evidence>